<evidence type="ECO:0000256" key="3">
    <source>
        <dbReference type="ARBA" id="ARBA00022782"/>
    </source>
</evidence>
<dbReference type="SMART" id="SM00225">
    <property type="entry name" value="BTB"/>
    <property type="match status" value="1"/>
</dbReference>
<evidence type="ECO:0000256" key="9">
    <source>
        <dbReference type="SAM" id="MobiDB-lite"/>
    </source>
</evidence>
<dbReference type="InterPro" id="IPR011333">
    <property type="entry name" value="SKP1/BTB/POZ_sf"/>
</dbReference>
<dbReference type="GO" id="GO:0006357">
    <property type="term" value="P:regulation of transcription by RNA polymerase II"/>
    <property type="evidence" value="ECO:0007669"/>
    <property type="project" value="TreeGrafter"/>
</dbReference>
<evidence type="ECO:0000259" key="10">
    <source>
        <dbReference type="PROSITE" id="PS50097"/>
    </source>
</evidence>
<dbReference type="GO" id="GO:0007526">
    <property type="term" value="P:larval somatic muscle development"/>
    <property type="evidence" value="ECO:0007669"/>
    <property type="project" value="UniProtKB-ARBA"/>
</dbReference>
<dbReference type="GO" id="GO:0007464">
    <property type="term" value="P:R3/R4 cell fate commitment"/>
    <property type="evidence" value="ECO:0007669"/>
    <property type="project" value="UniProtKB-ARBA"/>
</dbReference>
<feature type="compositionally biased region" description="Polar residues" evidence="9">
    <location>
        <begin position="168"/>
        <end position="186"/>
    </location>
</feature>
<dbReference type="GO" id="GO:0016199">
    <property type="term" value="P:axon midline choice point recognition"/>
    <property type="evidence" value="ECO:0007669"/>
    <property type="project" value="UniProtKB-ARBA"/>
</dbReference>
<sequence>MTGSPTSPSGMKYLVQWDEHAGHLANRLGYLLEHQSLVDVTLMCNTHTLKVHRTVLAACSPYFERQLGNHPLIVLKDMKFSVLKALIEFMYCGETSISEENLKPLMDAAKFFEVKGLSTMSKDDLVDKPSPTKQPIDDTRPSSEIITPPFRGRGGRRSGAGRGARRSNFSSKVVTPSSNNRINSSPTAILNASSTPTEPAQILLSLSGNDFDTNVLQTRNRNVRMNSNCRMSKLFSTSNTQSFSQNGPFVSEDSKPKVNFEPRRRGRKKQNNGIGRGKFKESDSQSAVENLKKEMVDFCRKDCSYRTMDSKLNVFNNNVNNTDKSPLLASLLSKAEALAAGKKKIKSEIDNINAVTSQSSTGGQETVLYQFDGESSGVNKYIDALKEAGLPTDLPVYVDQGDGNYITLTEDVLMNVLGNNESFQFQVTEASMEHEDVSEGVVLQDGSILMTGKPIKHNVNGPIVTIGKDSNGIKGPNIFQKPFVVKEMQATKTDEVIDTKTDEVILTKKVVNSPKSVKEFINDALLESLKTSKVTEVDPDAVVLVEVTDDSKVIKYVVSSKEVNTLKLLNEQIMQKKQNKIQIEKVPTPTVDIIGENTKIAEVKLTATNSKKSIVSQVLEYFHKMEENVQNTNESVKESHKEEEEFSIGEEPESNVQMLQCGSQLVELEFVQDGAILDNKQIVDINDVNDDQSKVTDVLELLDIVCEDSSVSNENIESNLVHDVLDVEELNEEVNKKEIDSTEQNVEIDFAMMDNKKDEDDFGSHDLELKEESRLLQSEDAEISIDSECNISVEQALEAMMGVGGHPGQVSTVEKSQDEVKINIRVGFNQKTSSNKEDILEEQESFQFVYSDQKLLKADTEVVIMEPTEELILSTFSVKEEKMDIFEETIKDQEVVPDECIETSIISPTKDVPFAVGLIPSKSPGEQIQNEHHTIKTRTSASVLKVESIKRRNTDESCFPGETLKKHKNVQMQEDLSEHLFIGMEEECVATT</sequence>
<dbReference type="AlphaFoldDB" id="A0A1B6CHP7"/>
<dbReference type="EMBL" id="GEDC01024339">
    <property type="protein sequence ID" value="JAS12959.1"/>
    <property type="molecule type" value="Transcribed_RNA"/>
</dbReference>
<dbReference type="SUPFAM" id="SSF54695">
    <property type="entry name" value="POZ domain"/>
    <property type="match status" value="1"/>
</dbReference>
<evidence type="ECO:0000256" key="7">
    <source>
        <dbReference type="ARBA" id="ARBA00023242"/>
    </source>
</evidence>
<reference evidence="11" key="1">
    <citation type="submission" date="2015-12" db="EMBL/GenBank/DDBJ databases">
        <title>De novo transcriptome assembly of four potential Pierce s Disease insect vectors from Arizona vineyards.</title>
        <authorList>
            <person name="Tassone E.E."/>
        </authorList>
    </citation>
    <scope>NUCLEOTIDE SEQUENCE</scope>
</reference>
<evidence type="ECO:0000313" key="11">
    <source>
        <dbReference type="EMBL" id="JAS12959.1"/>
    </source>
</evidence>
<feature type="domain" description="BTB" evidence="10">
    <location>
        <begin position="38"/>
        <end position="99"/>
    </location>
</feature>
<comment type="function">
    <text evidence="8">Putative transcription factor required for axon growth and guidance in the central and peripheral nervous systems. Repels CNS axons away from the midline by promoting the expression of the midline repellent sli and its receptor robo.</text>
</comment>
<feature type="region of interest" description="Disordered" evidence="9">
    <location>
        <begin position="122"/>
        <end position="186"/>
    </location>
</feature>
<evidence type="ECO:0000256" key="8">
    <source>
        <dbReference type="ARBA" id="ARBA00037382"/>
    </source>
</evidence>
<protein>
    <recommendedName>
        <fullName evidence="10">BTB domain-containing protein</fullName>
    </recommendedName>
</protein>
<dbReference type="InterPro" id="IPR000210">
    <property type="entry name" value="BTB/POZ_dom"/>
</dbReference>
<dbReference type="CDD" id="cd18315">
    <property type="entry name" value="BTB_POZ_BAB-like"/>
    <property type="match status" value="1"/>
</dbReference>
<dbReference type="PANTHER" id="PTHR23110">
    <property type="entry name" value="BTB DOMAIN TRANSCRIPTION FACTOR"/>
    <property type="match status" value="1"/>
</dbReference>
<dbReference type="GO" id="GO:0045476">
    <property type="term" value="P:nurse cell apoptotic process"/>
    <property type="evidence" value="ECO:0007669"/>
    <property type="project" value="UniProtKB-ARBA"/>
</dbReference>
<evidence type="ECO:0000256" key="1">
    <source>
        <dbReference type="ARBA" id="ARBA00004123"/>
    </source>
</evidence>
<dbReference type="GO" id="GO:0048813">
    <property type="term" value="P:dendrite morphogenesis"/>
    <property type="evidence" value="ECO:0007669"/>
    <property type="project" value="UniProtKB-ARBA"/>
</dbReference>
<keyword evidence="6" id="KW-0804">Transcription</keyword>
<feature type="region of interest" description="Disordered" evidence="9">
    <location>
        <begin position="238"/>
        <end position="286"/>
    </location>
</feature>
<dbReference type="GO" id="GO:0045467">
    <property type="term" value="P:R7 cell development"/>
    <property type="evidence" value="ECO:0007669"/>
    <property type="project" value="UniProtKB-ARBA"/>
</dbReference>
<gene>
    <name evidence="11" type="ORF">g.5623</name>
</gene>
<evidence type="ECO:0000256" key="2">
    <source>
        <dbReference type="ARBA" id="ARBA00022473"/>
    </source>
</evidence>
<dbReference type="GO" id="GO:0008406">
    <property type="term" value="P:gonad development"/>
    <property type="evidence" value="ECO:0007669"/>
    <property type="project" value="UniProtKB-ARBA"/>
</dbReference>
<organism evidence="11">
    <name type="scientific">Clastoptera arizonana</name>
    <name type="common">Arizona spittle bug</name>
    <dbReference type="NCBI Taxonomy" id="38151"/>
    <lineage>
        <taxon>Eukaryota</taxon>
        <taxon>Metazoa</taxon>
        <taxon>Ecdysozoa</taxon>
        <taxon>Arthropoda</taxon>
        <taxon>Hexapoda</taxon>
        <taxon>Insecta</taxon>
        <taxon>Pterygota</taxon>
        <taxon>Neoptera</taxon>
        <taxon>Paraneoptera</taxon>
        <taxon>Hemiptera</taxon>
        <taxon>Auchenorrhyncha</taxon>
        <taxon>Cercopoidea</taxon>
        <taxon>Clastopteridae</taxon>
        <taxon>Clastoptera</taxon>
    </lineage>
</organism>
<keyword evidence="7" id="KW-0539">Nucleus</keyword>
<feature type="compositionally biased region" description="Polar residues" evidence="9">
    <location>
        <begin position="238"/>
        <end position="248"/>
    </location>
</feature>
<dbReference type="PROSITE" id="PS50097">
    <property type="entry name" value="BTB"/>
    <property type="match status" value="1"/>
</dbReference>
<keyword evidence="3" id="KW-0221">Differentiation</keyword>
<dbReference type="GO" id="GO:0035167">
    <property type="term" value="P:larval lymph gland hemopoiesis"/>
    <property type="evidence" value="ECO:0007669"/>
    <property type="project" value="UniProtKB-ARBA"/>
</dbReference>
<dbReference type="PANTHER" id="PTHR23110:SF111">
    <property type="entry name" value="LONGITUDINALS LACKING PROTEIN, ISOFORMS F_I_K_T"/>
    <property type="match status" value="1"/>
</dbReference>
<keyword evidence="4" id="KW-0524">Neurogenesis</keyword>
<feature type="compositionally biased region" description="Basic and acidic residues" evidence="9">
    <location>
        <begin position="252"/>
        <end position="263"/>
    </location>
</feature>
<dbReference type="InterPro" id="IPR051095">
    <property type="entry name" value="Dros_DevTransReg"/>
</dbReference>
<proteinExistence type="predicted"/>
<keyword evidence="2" id="KW-0217">Developmental protein</keyword>
<evidence type="ECO:0000256" key="6">
    <source>
        <dbReference type="ARBA" id="ARBA00023163"/>
    </source>
</evidence>
<name>A0A1B6CHP7_9HEMI</name>
<keyword evidence="5" id="KW-0805">Transcription regulation</keyword>
<dbReference type="Gene3D" id="3.30.710.10">
    <property type="entry name" value="Potassium Channel Kv1.1, Chain A"/>
    <property type="match status" value="1"/>
</dbReference>
<comment type="subcellular location">
    <subcellularLocation>
        <location evidence="1">Nucleus</location>
    </subcellularLocation>
</comment>
<dbReference type="GO" id="GO:0005634">
    <property type="term" value="C:nucleus"/>
    <property type="evidence" value="ECO:0007669"/>
    <property type="project" value="UniProtKB-SubCell"/>
</dbReference>
<dbReference type="Pfam" id="PF00651">
    <property type="entry name" value="BTB"/>
    <property type="match status" value="1"/>
</dbReference>
<accession>A0A1B6CHP7</accession>
<evidence type="ECO:0000256" key="5">
    <source>
        <dbReference type="ARBA" id="ARBA00023015"/>
    </source>
</evidence>
<evidence type="ECO:0000256" key="4">
    <source>
        <dbReference type="ARBA" id="ARBA00022902"/>
    </source>
</evidence>